<keyword evidence="4 7" id="KW-0547">Nucleotide-binding</keyword>
<dbReference type="CDD" id="cd14014">
    <property type="entry name" value="STKc_PknB_like"/>
    <property type="match status" value="1"/>
</dbReference>
<name>A0A5B9MFH3_9BACT</name>
<evidence type="ECO:0000256" key="3">
    <source>
        <dbReference type="ARBA" id="ARBA00022679"/>
    </source>
</evidence>
<dbReference type="PROSITE" id="PS00108">
    <property type="entry name" value="PROTEIN_KINASE_ST"/>
    <property type="match status" value="1"/>
</dbReference>
<dbReference type="GO" id="GO:0004674">
    <property type="term" value="F:protein serine/threonine kinase activity"/>
    <property type="evidence" value="ECO:0007669"/>
    <property type="project" value="UniProtKB-KW"/>
</dbReference>
<evidence type="ECO:0000256" key="6">
    <source>
        <dbReference type="ARBA" id="ARBA00022840"/>
    </source>
</evidence>
<protein>
    <recommendedName>
        <fullName evidence="1">non-specific serine/threonine protein kinase</fullName>
        <ecNumber evidence="1">2.7.11.1</ecNumber>
    </recommendedName>
</protein>
<sequence>MLDYSFISDLSVEPSATRHLSDAQKDRMTLLLDRYLSALEQDVPPALEELAVDDPELIEPLRCYINGLEDLHRIAAGFAPHGATDAAADDEKRLGDFRLLEEVGRGGMGVVYRARQLSLERIVAIKLLPFAAVLDARQIARFKNEAHAAAGLNHPNIVPVYTVGVQRGVHYYAMQFIEGRSLDAVIADQSARGEMPDVDDSLRRAIDVAQALHAAHEFGVVHRDIKPSNLILDKDDKIWVTDFGLARCQTDASMTKTGDIVGTMKYMSPEQARGESAIVDGRTDVYSLGATLYEMLCLRPAYDGNDTPAVLRQIEERSPTPLRSQRAKIPQDLETVIAKAMSKSRDDRYETALQFAEDLQRVLDGQPTVARPPTLVDRLAHWAHAHRNAVAMTFAFGLFTLLGLSISIAMIASAKQESDANAILAKRSDRLARATVDRLGAQMAELLSDIPAASSVRQQLLRETLTYYQAFAEQADDDETLTEDLAITFGKIGSLQNEIGSPAEAIASLEESMRLFQQLADAGRPNATLQNRLASSENNLALALDRAGRYQAAQQHYESAIQRWQDLSDADPADVEARAGWAMAVGNFALLLSKTDRPDQAEAMFHRSLEIAQSAPSAASVAPNAPLAKQLASTYQNLSGLLAERDPGQAVSYARAALEYQMRELDDGHASPTAAARVALTLNSLGAAQSACGESDAAIESYRQASELQQQLIGRWPGELTYQRDLAVTQNNLGMALAAQDQFDSARRAFDQALNYQVALTEAFADDAELQSTLGGIYNNHAFVLEKLNRHPQALDSYRLAVQHQQRALLAAPEVPRYREYLSKHFYNCARLLRESDHFDQAVQFALQRRDLWPDDGDRLASVAEELLTTAQQIRQSVAANRPSQAIASDCIDHAKETLKTATEVGYQHAADLLNRPEFAELMQKQHLDET</sequence>
<organism evidence="9 10">
    <name type="scientific">Stieleria maiorica</name>
    <dbReference type="NCBI Taxonomy" id="2795974"/>
    <lineage>
        <taxon>Bacteria</taxon>
        <taxon>Pseudomonadati</taxon>
        <taxon>Planctomycetota</taxon>
        <taxon>Planctomycetia</taxon>
        <taxon>Pirellulales</taxon>
        <taxon>Pirellulaceae</taxon>
        <taxon>Stieleria</taxon>
    </lineage>
</organism>
<evidence type="ECO:0000256" key="7">
    <source>
        <dbReference type="PROSITE-ProRule" id="PRU10141"/>
    </source>
</evidence>
<dbReference type="SMART" id="SM00028">
    <property type="entry name" value="TPR"/>
    <property type="match status" value="7"/>
</dbReference>
<dbReference type="PANTHER" id="PTHR43289">
    <property type="entry name" value="MITOGEN-ACTIVATED PROTEIN KINASE KINASE KINASE 20-RELATED"/>
    <property type="match status" value="1"/>
</dbReference>
<dbReference type="EC" id="2.7.11.1" evidence="1"/>
<dbReference type="PROSITE" id="PS00107">
    <property type="entry name" value="PROTEIN_KINASE_ATP"/>
    <property type="match status" value="1"/>
</dbReference>
<dbReference type="Proteomes" id="UP000321353">
    <property type="component" value="Chromosome"/>
</dbReference>
<dbReference type="SMART" id="SM00220">
    <property type="entry name" value="S_TKc"/>
    <property type="match status" value="1"/>
</dbReference>
<proteinExistence type="predicted"/>
<evidence type="ECO:0000256" key="1">
    <source>
        <dbReference type="ARBA" id="ARBA00012513"/>
    </source>
</evidence>
<evidence type="ECO:0000313" key="10">
    <source>
        <dbReference type="Proteomes" id="UP000321353"/>
    </source>
</evidence>
<dbReference type="Pfam" id="PF13374">
    <property type="entry name" value="TPR_10"/>
    <property type="match status" value="2"/>
</dbReference>
<evidence type="ECO:0000256" key="2">
    <source>
        <dbReference type="ARBA" id="ARBA00022527"/>
    </source>
</evidence>
<dbReference type="FunFam" id="1.10.510.10:FF:000021">
    <property type="entry name" value="Serine/threonine protein kinase"/>
    <property type="match status" value="1"/>
</dbReference>
<keyword evidence="6 7" id="KW-0067">ATP-binding</keyword>
<dbReference type="EMBL" id="CP036264">
    <property type="protein sequence ID" value="QEF99991.1"/>
    <property type="molecule type" value="Genomic_DNA"/>
</dbReference>
<dbReference type="KEGG" id="smam:Mal15_40580"/>
<accession>A0A5B9MFH3</accession>
<dbReference type="Gene3D" id="1.10.510.10">
    <property type="entry name" value="Transferase(Phosphotransferase) domain 1"/>
    <property type="match status" value="1"/>
</dbReference>
<dbReference type="SUPFAM" id="SSF56112">
    <property type="entry name" value="Protein kinase-like (PK-like)"/>
    <property type="match status" value="1"/>
</dbReference>
<dbReference type="InterPro" id="IPR011009">
    <property type="entry name" value="Kinase-like_dom_sf"/>
</dbReference>
<evidence type="ECO:0000256" key="5">
    <source>
        <dbReference type="ARBA" id="ARBA00022777"/>
    </source>
</evidence>
<feature type="domain" description="Protein kinase" evidence="8">
    <location>
        <begin position="97"/>
        <end position="369"/>
    </location>
</feature>
<gene>
    <name evidence="9" type="primary">pknB_25</name>
    <name evidence="9" type="ORF">Mal15_40580</name>
</gene>
<evidence type="ECO:0000259" key="8">
    <source>
        <dbReference type="PROSITE" id="PS50011"/>
    </source>
</evidence>
<dbReference type="Gene3D" id="1.25.40.10">
    <property type="entry name" value="Tetratricopeptide repeat domain"/>
    <property type="match status" value="3"/>
</dbReference>
<keyword evidence="10" id="KW-1185">Reference proteome</keyword>
<dbReference type="AlphaFoldDB" id="A0A5B9MFH3"/>
<dbReference type="SUPFAM" id="SSF48452">
    <property type="entry name" value="TPR-like"/>
    <property type="match status" value="2"/>
</dbReference>
<keyword evidence="2" id="KW-0723">Serine/threonine-protein kinase</keyword>
<dbReference type="InterPro" id="IPR008271">
    <property type="entry name" value="Ser/Thr_kinase_AS"/>
</dbReference>
<dbReference type="InterPro" id="IPR011990">
    <property type="entry name" value="TPR-like_helical_dom_sf"/>
</dbReference>
<reference evidence="9 10" key="1">
    <citation type="submission" date="2019-02" db="EMBL/GenBank/DDBJ databases">
        <title>Planctomycetal bacteria perform biofilm scaping via a novel small molecule.</title>
        <authorList>
            <person name="Jeske O."/>
            <person name="Boedeker C."/>
            <person name="Wiegand S."/>
            <person name="Breitling P."/>
            <person name="Kallscheuer N."/>
            <person name="Jogler M."/>
            <person name="Rohde M."/>
            <person name="Petersen J."/>
            <person name="Medema M.H."/>
            <person name="Surup F."/>
            <person name="Jogler C."/>
        </authorList>
    </citation>
    <scope>NUCLEOTIDE SEQUENCE [LARGE SCALE GENOMIC DNA]</scope>
    <source>
        <strain evidence="9 10">Mal15</strain>
    </source>
</reference>
<dbReference type="Gene3D" id="3.30.200.20">
    <property type="entry name" value="Phosphorylase Kinase, domain 1"/>
    <property type="match status" value="1"/>
</dbReference>
<evidence type="ECO:0000313" key="9">
    <source>
        <dbReference type="EMBL" id="QEF99991.1"/>
    </source>
</evidence>
<dbReference type="InterPro" id="IPR000719">
    <property type="entry name" value="Prot_kinase_dom"/>
</dbReference>
<keyword evidence="3 9" id="KW-0808">Transferase</keyword>
<keyword evidence="5 9" id="KW-0418">Kinase</keyword>
<dbReference type="Pfam" id="PF00069">
    <property type="entry name" value="Pkinase"/>
    <property type="match status" value="1"/>
</dbReference>
<feature type="binding site" evidence="7">
    <location>
        <position position="126"/>
    </location>
    <ligand>
        <name>ATP</name>
        <dbReference type="ChEBI" id="CHEBI:30616"/>
    </ligand>
</feature>
<dbReference type="InterPro" id="IPR017441">
    <property type="entry name" value="Protein_kinase_ATP_BS"/>
</dbReference>
<evidence type="ECO:0000256" key="4">
    <source>
        <dbReference type="ARBA" id="ARBA00022741"/>
    </source>
</evidence>
<dbReference type="GO" id="GO:0005524">
    <property type="term" value="F:ATP binding"/>
    <property type="evidence" value="ECO:0007669"/>
    <property type="project" value="UniProtKB-UniRule"/>
</dbReference>
<dbReference type="PROSITE" id="PS50011">
    <property type="entry name" value="PROTEIN_KINASE_DOM"/>
    <property type="match status" value="1"/>
</dbReference>
<dbReference type="InterPro" id="IPR019734">
    <property type="entry name" value="TPR_rpt"/>
</dbReference>
<dbReference type="PANTHER" id="PTHR43289:SF34">
    <property type="entry name" value="SERINE_THREONINE-PROTEIN KINASE YBDM-RELATED"/>
    <property type="match status" value="1"/>
</dbReference>